<dbReference type="EMBL" id="CP076023">
    <property type="protein sequence ID" value="QWC14710.1"/>
    <property type="molecule type" value="Genomic_DNA"/>
</dbReference>
<evidence type="ECO:0000256" key="1">
    <source>
        <dbReference type="SAM" id="Phobius"/>
    </source>
</evidence>
<feature type="transmembrane region" description="Helical" evidence="1">
    <location>
        <begin position="173"/>
        <end position="191"/>
    </location>
</feature>
<feature type="transmembrane region" description="Helical" evidence="1">
    <location>
        <begin position="49"/>
        <end position="65"/>
    </location>
</feature>
<dbReference type="RefSeq" id="WP_208195215.1">
    <property type="nucleotide sequence ID" value="NZ_CP076023.1"/>
</dbReference>
<protein>
    <recommendedName>
        <fullName evidence="4">DUF998 domain-containing protein</fullName>
    </recommendedName>
</protein>
<proteinExistence type="predicted"/>
<reference evidence="2 3" key="1">
    <citation type="submission" date="2021-05" db="EMBL/GenBank/DDBJ databases">
        <title>Novel species in genus Cellulomonas.</title>
        <authorList>
            <person name="Zhang G."/>
        </authorList>
    </citation>
    <scope>NUCLEOTIDE SEQUENCE [LARGE SCALE GENOMIC DNA]</scope>
    <source>
        <strain evidence="3">zg-ZUI157</strain>
    </source>
</reference>
<organism evidence="2 3">
    <name type="scientific">Cellulomonas dongxiuzhuiae</name>
    <dbReference type="NCBI Taxonomy" id="2819979"/>
    <lineage>
        <taxon>Bacteria</taxon>
        <taxon>Bacillati</taxon>
        <taxon>Actinomycetota</taxon>
        <taxon>Actinomycetes</taxon>
        <taxon>Micrococcales</taxon>
        <taxon>Cellulomonadaceae</taxon>
        <taxon>Cellulomonas</taxon>
    </lineage>
</organism>
<evidence type="ECO:0000313" key="2">
    <source>
        <dbReference type="EMBL" id="QWC14710.1"/>
    </source>
</evidence>
<feature type="transmembrane region" description="Helical" evidence="1">
    <location>
        <begin position="203"/>
        <end position="225"/>
    </location>
</feature>
<feature type="transmembrane region" description="Helical" evidence="1">
    <location>
        <begin position="72"/>
        <end position="90"/>
    </location>
</feature>
<feature type="transmembrane region" description="Helical" evidence="1">
    <location>
        <begin position="143"/>
        <end position="167"/>
    </location>
</feature>
<keyword evidence="1" id="KW-0472">Membrane</keyword>
<evidence type="ECO:0000313" key="3">
    <source>
        <dbReference type="Proteomes" id="UP000679335"/>
    </source>
</evidence>
<sequence>MRSTYRSLRLGVVILLGLLGAAVVLESVRLGCWLDSLSAYYWSGARDALVGSLCAVGALLVAYTGTDDVEDALLDVAGLLALVVAFVPTEPRTGCAGPGAPSALAVEHDVRTQVAALVLAGLVAGTARAVVAARSGLPLPSTLVRAAVAVPAVVLAVAFAAAPQVVVARAHDVAAVVLFVAVIGVVVRRAFDARPTSGRWAAAYATVGSAMLLTLSVVVALHALAPAWGHAVLILEAALVAQFAVSWVLQTVELWGTDVVDGTTGPA</sequence>
<keyword evidence="1" id="KW-0812">Transmembrane</keyword>
<dbReference type="Proteomes" id="UP000679335">
    <property type="component" value="Chromosome"/>
</dbReference>
<keyword evidence="3" id="KW-1185">Reference proteome</keyword>
<feature type="transmembrane region" description="Helical" evidence="1">
    <location>
        <begin position="231"/>
        <end position="249"/>
    </location>
</feature>
<name>A0ABX8GFN3_9CELL</name>
<gene>
    <name evidence="2" type="ORF">KKR89_10000</name>
</gene>
<feature type="transmembrane region" description="Helical" evidence="1">
    <location>
        <begin position="110"/>
        <end position="131"/>
    </location>
</feature>
<evidence type="ECO:0008006" key="4">
    <source>
        <dbReference type="Google" id="ProtNLM"/>
    </source>
</evidence>
<keyword evidence="1" id="KW-1133">Transmembrane helix</keyword>
<accession>A0ABX8GFN3</accession>